<protein>
    <recommendedName>
        <fullName evidence="1">F-box domain-containing protein</fullName>
    </recommendedName>
</protein>
<dbReference type="eggNOG" id="ENOG502R3XV">
    <property type="taxonomic scope" value="Eukaryota"/>
</dbReference>
<reference evidence="2" key="2">
    <citation type="submission" date="2013-04" db="UniProtKB">
        <authorList>
            <consortium name="EnsemblPlants"/>
        </authorList>
    </citation>
    <scope>IDENTIFICATION</scope>
</reference>
<dbReference type="Gramene" id="OB10G11230.1">
    <property type="protein sequence ID" value="OB10G11230.1"/>
    <property type="gene ID" value="OB10G11230"/>
</dbReference>
<dbReference type="OMA" id="RYIRIPP"/>
<evidence type="ECO:0000259" key="1">
    <source>
        <dbReference type="PROSITE" id="PS50181"/>
    </source>
</evidence>
<dbReference type="PROSITE" id="PS50181">
    <property type="entry name" value="FBOX"/>
    <property type="match status" value="1"/>
</dbReference>
<feature type="domain" description="F-box" evidence="1">
    <location>
        <begin position="3"/>
        <end position="50"/>
    </location>
</feature>
<dbReference type="SMART" id="SM00256">
    <property type="entry name" value="FBOX"/>
    <property type="match status" value="1"/>
</dbReference>
<proteinExistence type="predicted"/>
<dbReference type="PANTHER" id="PTHR31264:SF7">
    <property type="entry name" value="F-BOX DOMAIN CONTAINING PROTEIN, EXPRESSED"/>
    <property type="match status" value="1"/>
</dbReference>
<organism evidence="2">
    <name type="scientific">Oryza brachyantha</name>
    <name type="common">malo sina</name>
    <dbReference type="NCBI Taxonomy" id="4533"/>
    <lineage>
        <taxon>Eukaryota</taxon>
        <taxon>Viridiplantae</taxon>
        <taxon>Streptophyta</taxon>
        <taxon>Embryophyta</taxon>
        <taxon>Tracheophyta</taxon>
        <taxon>Spermatophyta</taxon>
        <taxon>Magnoliopsida</taxon>
        <taxon>Liliopsida</taxon>
        <taxon>Poales</taxon>
        <taxon>Poaceae</taxon>
        <taxon>BOP clade</taxon>
        <taxon>Oryzoideae</taxon>
        <taxon>Oryzeae</taxon>
        <taxon>Oryzinae</taxon>
        <taxon>Oryza</taxon>
    </lineage>
</organism>
<evidence type="ECO:0000313" key="3">
    <source>
        <dbReference type="Proteomes" id="UP000006038"/>
    </source>
</evidence>
<dbReference type="EnsemblPlants" id="OB10G11230.1">
    <property type="protein sequence ID" value="OB10G11230.1"/>
    <property type="gene ID" value="OB10G11230"/>
</dbReference>
<reference evidence="2" key="1">
    <citation type="journal article" date="2013" name="Nat. Commun.">
        <title>Whole-genome sequencing of Oryza brachyantha reveals mechanisms underlying Oryza genome evolution.</title>
        <authorList>
            <person name="Chen J."/>
            <person name="Huang Q."/>
            <person name="Gao D."/>
            <person name="Wang J."/>
            <person name="Lang Y."/>
            <person name="Liu T."/>
            <person name="Li B."/>
            <person name="Bai Z."/>
            <person name="Luis Goicoechea J."/>
            <person name="Liang C."/>
            <person name="Chen C."/>
            <person name="Zhang W."/>
            <person name="Sun S."/>
            <person name="Liao Y."/>
            <person name="Zhang X."/>
            <person name="Yang L."/>
            <person name="Song C."/>
            <person name="Wang M."/>
            <person name="Shi J."/>
            <person name="Liu G."/>
            <person name="Liu J."/>
            <person name="Zhou H."/>
            <person name="Zhou W."/>
            <person name="Yu Q."/>
            <person name="An N."/>
            <person name="Chen Y."/>
            <person name="Cai Q."/>
            <person name="Wang B."/>
            <person name="Liu B."/>
            <person name="Min J."/>
            <person name="Huang Y."/>
            <person name="Wu H."/>
            <person name="Li Z."/>
            <person name="Zhang Y."/>
            <person name="Yin Y."/>
            <person name="Song W."/>
            <person name="Jiang J."/>
            <person name="Jackson S.A."/>
            <person name="Wing R.A."/>
            <person name="Wang J."/>
            <person name="Chen M."/>
        </authorList>
    </citation>
    <scope>NUCLEOTIDE SEQUENCE [LARGE SCALE GENOMIC DNA]</scope>
    <source>
        <strain evidence="2">cv. IRGC 101232</strain>
    </source>
</reference>
<dbReference type="CDD" id="cd09917">
    <property type="entry name" value="F-box_SF"/>
    <property type="match status" value="1"/>
</dbReference>
<dbReference type="InterPro" id="IPR036047">
    <property type="entry name" value="F-box-like_dom_sf"/>
</dbReference>
<accession>J3N0S5</accession>
<dbReference type="STRING" id="4533.J3N0S5"/>
<dbReference type="InterPro" id="IPR001810">
    <property type="entry name" value="F-box_dom"/>
</dbReference>
<dbReference type="PANTHER" id="PTHR31264">
    <property type="entry name" value="OS07G0554500 PROTEIN-RELATED"/>
    <property type="match status" value="1"/>
</dbReference>
<dbReference type="Proteomes" id="UP000006038">
    <property type="component" value="Chromosome 10"/>
</dbReference>
<dbReference type="Pfam" id="PF12937">
    <property type="entry name" value="F-box-like"/>
    <property type="match status" value="1"/>
</dbReference>
<dbReference type="SUPFAM" id="SSF81383">
    <property type="entry name" value="F-box domain"/>
    <property type="match status" value="1"/>
</dbReference>
<dbReference type="AlphaFoldDB" id="J3N0S5"/>
<evidence type="ECO:0000313" key="2">
    <source>
        <dbReference type="EnsemblPlants" id="OB10G11230.1"/>
    </source>
</evidence>
<name>J3N0S5_ORYBR</name>
<keyword evidence="3" id="KW-1185">Reference proteome</keyword>
<sequence length="397" mass="44789">MAPLLLAALPQELMVDILLRLDDMADLARASSACKALRRLVVSGPFLRRLHALHPRPVLGLLDLSGDVSRSGFIPAEPPHPSAATAAAVARGSDFAFSFLPGGPAGWRFRDFRHGLALFSSYSVVADCGCFHRLVVCDPLRRRYVLIPPIDEDLAAPIRDLRRAAVRDSDYLVSPAGREGLSFRVICRPKVPEECDVTVFIFFSGAVVWRAATLAASRATTQLSSPQFVHCYIYWRTPLRDRLLMLDTREMDFFFLRFEPRDVHLQAIGETDEIGRIAVFNMDYHQHGRVELLSKEIRGGADARWRHDRTAQLLPGYKWRIVRLAEGYLLLQGVLCGGPSRFTLGTQLHYFTLEIKTFKLERLCTPQFQGCIHHPKFYADRLCLYRSFPPPLSLSSI</sequence>
<dbReference type="HOGENOM" id="CLU_030310_0_1_1"/>